<keyword evidence="1" id="KW-1133">Transmembrane helix</keyword>
<gene>
    <name evidence="2" type="ORF">C8J55DRAFT_517360</name>
</gene>
<comment type="caution">
    <text evidence="2">The sequence shown here is derived from an EMBL/GenBank/DDBJ whole genome shotgun (WGS) entry which is preliminary data.</text>
</comment>
<feature type="transmembrane region" description="Helical" evidence="1">
    <location>
        <begin position="21"/>
        <end position="40"/>
    </location>
</feature>
<feature type="transmembrane region" description="Helical" evidence="1">
    <location>
        <begin position="60"/>
        <end position="78"/>
    </location>
</feature>
<dbReference type="EMBL" id="JANVFS010000021">
    <property type="protein sequence ID" value="KAJ4475939.1"/>
    <property type="molecule type" value="Genomic_DNA"/>
</dbReference>
<organism evidence="2 3">
    <name type="scientific">Lentinula lateritia</name>
    <dbReference type="NCBI Taxonomy" id="40482"/>
    <lineage>
        <taxon>Eukaryota</taxon>
        <taxon>Fungi</taxon>
        <taxon>Dikarya</taxon>
        <taxon>Basidiomycota</taxon>
        <taxon>Agaricomycotina</taxon>
        <taxon>Agaricomycetes</taxon>
        <taxon>Agaricomycetidae</taxon>
        <taxon>Agaricales</taxon>
        <taxon>Marasmiineae</taxon>
        <taxon>Omphalotaceae</taxon>
        <taxon>Lentinula</taxon>
    </lineage>
</organism>
<evidence type="ECO:0000313" key="2">
    <source>
        <dbReference type="EMBL" id="KAJ4475939.1"/>
    </source>
</evidence>
<proteinExistence type="predicted"/>
<sequence>MVTSRGFVWAFLCVNEINPKIWNYLHFNLCFFARHMFYFFPLRIPSSMLLSSHLCYVFNLRFGITLASLYLSICRICIA</sequence>
<accession>A0A9W9A844</accession>
<keyword evidence="1" id="KW-0472">Membrane</keyword>
<keyword evidence="1" id="KW-0812">Transmembrane</keyword>
<dbReference type="AlphaFoldDB" id="A0A9W9A844"/>
<reference evidence="2" key="1">
    <citation type="submission" date="2022-08" db="EMBL/GenBank/DDBJ databases">
        <authorList>
            <consortium name="DOE Joint Genome Institute"/>
            <person name="Min B."/>
            <person name="Riley R."/>
            <person name="Sierra-Patev S."/>
            <person name="Naranjo-Ortiz M."/>
            <person name="Looney B."/>
            <person name="Konkel Z."/>
            <person name="Slot J.C."/>
            <person name="Sakamoto Y."/>
            <person name="Steenwyk J.L."/>
            <person name="Rokas A."/>
            <person name="Carro J."/>
            <person name="Camarero S."/>
            <person name="Ferreira P."/>
            <person name="Molpeceres G."/>
            <person name="Ruiz-Duenas F.J."/>
            <person name="Serrano A."/>
            <person name="Henrissat B."/>
            <person name="Drula E."/>
            <person name="Hughes K.W."/>
            <person name="Mata J.L."/>
            <person name="Ishikawa N.K."/>
            <person name="Vargas-Isla R."/>
            <person name="Ushijima S."/>
            <person name="Smith C.A."/>
            <person name="Ahrendt S."/>
            <person name="Andreopoulos W."/>
            <person name="He G."/>
            <person name="Labutti K."/>
            <person name="Lipzen A."/>
            <person name="Ng V."/>
            <person name="Sandor L."/>
            <person name="Barry K."/>
            <person name="Martinez A.T."/>
            <person name="Xiao Y."/>
            <person name="Gibbons J.G."/>
            <person name="Terashima K."/>
            <person name="Hibbett D.S."/>
            <person name="Grigoriev I.V."/>
        </authorList>
    </citation>
    <scope>NUCLEOTIDE SEQUENCE</scope>
    <source>
        <strain evidence="2">Sp2 HRB7682 ss15</strain>
    </source>
</reference>
<protein>
    <submittedName>
        <fullName evidence="2">Uncharacterized protein</fullName>
    </submittedName>
</protein>
<reference evidence="2" key="2">
    <citation type="journal article" date="2023" name="Proc. Natl. Acad. Sci. U.S.A.">
        <title>A global phylogenomic analysis of the shiitake genus Lentinula.</title>
        <authorList>
            <person name="Sierra-Patev S."/>
            <person name="Min B."/>
            <person name="Naranjo-Ortiz M."/>
            <person name="Looney B."/>
            <person name="Konkel Z."/>
            <person name="Slot J.C."/>
            <person name="Sakamoto Y."/>
            <person name="Steenwyk J.L."/>
            <person name="Rokas A."/>
            <person name="Carro J."/>
            <person name="Camarero S."/>
            <person name="Ferreira P."/>
            <person name="Molpeceres G."/>
            <person name="Ruiz-Duenas F.J."/>
            <person name="Serrano A."/>
            <person name="Henrissat B."/>
            <person name="Drula E."/>
            <person name="Hughes K.W."/>
            <person name="Mata J.L."/>
            <person name="Ishikawa N.K."/>
            <person name="Vargas-Isla R."/>
            <person name="Ushijima S."/>
            <person name="Smith C.A."/>
            <person name="Donoghue J."/>
            <person name="Ahrendt S."/>
            <person name="Andreopoulos W."/>
            <person name="He G."/>
            <person name="LaButti K."/>
            <person name="Lipzen A."/>
            <person name="Ng V."/>
            <person name="Riley R."/>
            <person name="Sandor L."/>
            <person name="Barry K."/>
            <person name="Martinez A.T."/>
            <person name="Xiao Y."/>
            <person name="Gibbons J.G."/>
            <person name="Terashima K."/>
            <person name="Grigoriev I.V."/>
            <person name="Hibbett D."/>
        </authorList>
    </citation>
    <scope>NUCLEOTIDE SEQUENCE</scope>
    <source>
        <strain evidence="2">Sp2 HRB7682 ss15</strain>
    </source>
</reference>
<evidence type="ECO:0000313" key="3">
    <source>
        <dbReference type="Proteomes" id="UP001150238"/>
    </source>
</evidence>
<evidence type="ECO:0000256" key="1">
    <source>
        <dbReference type="SAM" id="Phobius"/>
    </source>
</evidence>
<dbReference type="Proteomes" id="UP001150238">
    <property type="component" value="Unassembled WGS sequence"/>
</dbReference>
<name>A0A9W9A844_9AGAR</name>